<evidence type="ECO:0000259" key="5">
    <source>
        <dbReference type="PROSITE" id="PS50026"/>
    </source>
</evidence>
<comment type="caution">
    <text evidence="4">Lacks conserved residue(s) required for the propagation of feature annotation.</text>
</comment>
<dbReference type="AlphaFoldDB" id="A0AAD9N700"/>
<keyword evidence="3 4" id="KW-1015">Disulfide bond</keyword>
<proteinExistence type="predicted"/>
<comment type="caution">
    <text evidence="6">The sequence shown here is derived from an EMBL/GenBank/DDBJ whole genome shotgun (WGS) entry which is preliminary data.</text>
</comment>
<evidence type="ECO:0000256" key="3">
    <source>
        <dbReference type="ARBA" id="ARBA00023157"/>
    </source>
</evidence>
<dbReference type="InterPro" id="IPR000742">
    <property type="entry name" value="EGF"/>
</dbReference>
<evidence type="ECO:0000256" key="1">
    <source>
        <dbReference type="ARBA" id="ARBA00022536"/>
    </source>
</evidence>
<dbReference type="PROSITE" id="PS00022">
    <property type="entry name" value="EGF_1"/>
    <property type="match status" value="1"/>
</dbReference>
<dbReference type="CDD" id="cd00054">
    <property type="entry name" value="EGF_CA"/>
    <property type="match status" value="1"/>
</dbReference>
<accession>A0AAD9N700</accession>
<feature type="domain" description="EGF-like" evidence="5">
    <location>
        <begin position="15"/>
        <end position="48"/>
    </location>
</feature>
<organism evidence="6 7">
    <name type="scientific">Ridgeia piscesae</name>
    <name type="common">Tubeworm</name>
    <dbReference type="NCBI Taxonomy" id="27915"/>
    <lineage>
        <taxon>Eukaryota</taxon>
        <taxon>Metazoa</taxon>
        <taxon>Spiralia</taxon>
        <taxon>Lophotrochozoa</taxon>
        <taxon>Annelida</taxon>
        <taxon>Polychaeta</taxon>
        <taxon>Sedentaria</taxon>
        <taxon>Canalipalpata</taxon>
        <taxon>Sabellida</taxon>
        <taxon>Siboglinidae</taxon>
        <taxon>Ridgeia</taxon>
    </lineage>
</organism>
<keyword evidence="7" id="KW-1185">Reference proteome</keyword>
<dbReference type="EMBL" id="JAODUO010001742">
    <property type="protein sequence ID" value="KAK2159130.1"/>
    <property type="molecule type" value="Genomic_DNA"/>
</dbReference>
<feature type="disulfide bond" evidence="4">
    <location>
        <begin position="38"/>
        <end position="47"/>
    </location>
</feature>
<dbReference type="Gene3D" id="2.10.25.10">
    <property type="entry name" value="Laminin"/>
    <property type="match status" value="1"/>
</dbReference>
<sequence>MIPTNATEEVVVSTLMNVCGCQNGGTCVNNTESPYCVCKPGFRGFKCECEYDVCYDRGRNRRLHRPGQK</sequence>
<dbReference type="InterPro" id="IPR013032">
    <property type="entry name" value="EGF-like_CS"/>
</dbReference>
<keyword evidence="2" id="KW-0677">Repeat</keyword>
<dbReference type="SUPFAM" id="SSF57196">
    <property type="entry name" value="EGF/Laminin"/>
    <property type="match status" value="1"/>
</dbReference>
<evidence type="ECO:0000313" key="7">
    <source>
        <dbReference type="Proteomes" id="UP001209878"/>
    </source>
</evidence>
<keyword evidence="1 4" id="KW-0245">EGF-like domain</keyword>
<dbReference type="Proteomes" id="UP001209878">
    <property type="component" value="Unassembled WGS sequence"/>
</dbReference>
<evidence type="ECO:0000256" key="4">
    <source>
        <dbReference type="PROSITE-ProRule" id="PRU00076"/>
    </source>
</evidence>
<dbReference type="PROSITE" id="PS50026">
    <property type="entry name" value="EGF_3"/>
    <property type="match status" value="1"/>
</dbReference>
<evidence type="ECO:0000313" key="6">
    <source>
        <dbReference type="EMBL" id="KAK2159130.1"/>
    </source>
</evidence>
<dbReference type="Pfam" id="PF12661">
    <property type="entry name" value="hEGF"/>
    <property type="match status" value="1"/>
</dbReference>
<reference evidence="6" key="1">
    <citation type="journal article" date="2023" name="Mol. Biol. Evol.">
        <title>Third-Generation Sequencing Reveals the Adaptive Role of the Epigenome in Three Deep-Sea Polychaetes.</title>
        <authorList>
            <person name="Perez M."/>
            <person name="Aroh O."/>
            <person name="Sun Y."/>
            <person name="Lan Y."/>
            <person name="Juniper S.K."/>
            <person name="Young C.R."/>
            <person name="Angers B."/>
            <person name="Qian P.Y."/>
        </authorList>
    </citation>
    <scope>NUCLEOTIDE SEQUENCE</scope>
    <source>
        <strain evidence="6">R07B-5</strain>
    </source>
</reference>
<evidence type="ECO:0000256" key="2">
    <source>
        <dbReference type="ARBA" id="ARBA00022737"/>
    </source>
</evidence>
<gene>
    <name evidence="6" type="ORF">NP493_1744g00018</name>
</gene>
<protein>
    <recommendedName>
        <fullName evidence="5">EGF-like domain-containing protein</fullName>
    </recommendedName>
</protein>
<name>A0AAD9N700_RIDPI</name>